<dbReference type="Pfam" id="PF00698">
    <property type="entry name" value="Acyl_transf_1"/>
    <property type="match status" value="1"/>
</dbReference>
<dbReference type="Proteomes" id="UP001056681">
    <property type="component" value="Chromosome"/>
</dbReference>
<dbReference type="SUPFAM" id="SSF52151">
    <property type="entry name" value="FabD/lysophospholipase-like"/>
    <property type="match status" value="1"/>
</dbReference>
<dbReference type="SUPFAM" id="SSF55048">
    <property type="entry name" value="Probable ACP-binding domain of malonyl-CoA ACP transacylase"/>
    <property type="match status" value="1"/>
</dbReference>
<dbReference type="InterPro" id="IPR016036">
    <property type="entry name" value="Malonyl_transacylase_ACP-bd"/>
</dbReference>
<organism evidence="7 8">
    <name type="scientific">Luteibacter flocculans</name>
    <dbReference type="NCBI Taxonomy" id="2780091"/>
    <lineage>
        <taxon>Bacteria</taxon>
        <taxon>Pseudomonadati</taxon>
        <taxon>Pseudomonadota</taxon>
        <taxon>Gammaproteobacteria</taxon>
        <taxon>Lysobacterales</taxon>
        <taxon>Rhodanobacteraceae</taxon>
        <taxon>Luteibacter</taxon>
    </lineage>
</organism>
<comment type="catalytic activity">
    <reaction evidence="4">
        <text>holo-[ACP] + malonyl-CoA = malonyl-[ACP] + CoA</text>
        <dbReference type="Rhea" id="RHEA:41792"/>
        <dbReference type="Rhea" id="RHEA-COMP:9623"/>
        <dbReference type="Rhea" id="RHEA-COMP:9685"/>
        <dbReference type="ChEBI" id="CHEBI:57287"/>
        <dbReference type="ChEBI" id="CHEBI:57384"/>
        <dbReference type="ChEBI" id="CHEBI:64479"/>
        <dbReference type="ChEBI" id="CHEBI:78449"/>
        <dbReference type="EC" id="2.3.1.39"/>
    </reaction>
</comment>
<dbReference type="EMBL" id="CP063231">
    <property type="protein sequence ID" value="URL59716.1"/>
    <property type="molecule type" value="Genomic_DNA"/>
</dbReference>
<evidence type="ECO:0000256" key="3">
    <source>
        <dbReference type="ARBA" id="ARBA00023315"/>
    </source>
</evidence>
<dbReference type="EC" id="2.3.1.39" evidence="1"/>
<evidence type="ECO:0000259" key="6">
    <source>
        <dbReference type="SMART" id="SM00827"/>
    </source>
</evidence>
<evidence type="ECO:0000256" key="2">
    <source>
        <dbReference type="ARBA" id="ARBA00022679"/>
    </source>
</evidence>
<evidence type="ECO:0000256" key="1">
    <source>
        <dbReference type="ARBA" id="ARBA00013258"/>
    </source>
</evidence>
<name>A0ABY4TAH2_9GAMM</name>
<dbReference type="PANTHER" id="PTHR42681">
    <property type="entry name" value="MALONYL-COA-ACYL CARRIER PROTEIN TRANSACYLASE, MITOCHONDRIAL"/>
    <property type="match status" value="1"/>
</dbReference>
<dbReference type="InterPro" id="IPR004410">
    <property type="entry name" value="Malonyl_CoA-ACP_transAc_FabD"/>
</dbReference>
<keyword evidence="2 7" id="KW-0808">Transferase</keyword>
<dbReference type="Gene3D" id="3.30.70.250">
    <property type="entry name" value="Malonyl-CoA ACP transacylase, ACP-binding"/>
    <property type="match status" value="1"/>
</dbReference>
<dbReference type="GO" id="GO:0004314">
    <property type="term" value="F:[acyl-carrier-protein] S-malonyltransferase activity"/>
    <property type="evidence" value="ECO:0007669"/>
    <property type="project" value="UniProtKB-EC"/>
</dbReference>
<reference evidence="7" key="1">
    <citation type="submission" date="2020-10" db="EMBL/GenBank/DDBJ databases">
        <title>Whole-genome sequence of Luteibacter sp. EIF3.</title>
        <authorList>
            <person name="Friedrich I."/>
            <person name="Hertel R."/>
            <person name="Daniel R."/>
        </authorList>
    </citation>
    <scope>NUCLEOTIDE SEQUENCE</scope>
    <source>
        <strain evidence="7">EIF3</strain>
    </source>
</reference>
<evidence type="ECO:0000313" key="8">
    <source>
        <dbReference type="Proteomes" id="UP001056681"/>
    </source>
</evidence>
<evidence type="ECO:0000256" key="4">
    <source>
        <dbReference type="ARBA" id="ARBA00048462"/>
    </source>
</evidence>
<accession>A0ABY4TAH2</accession>
<feature type="compositionally biased region" description="Pro residues" evidence="5">
    <location>
        <begin position="292"/>
        <end position="310"/>
    </location>
</feature>
<protein>
    <recommendedName>
        <fullName evidence="1">[acyl-carrier-protein] S-malonyltransferase</fullName>
        <ecNumber evidence="1">2.3.1.39</ecNumber>
    </recommendedName>
</protein>
<keyword evidence="8" id="KW-1185">Reference proteome</keyword>
<evidence type="ECO:0000313" key="7">
    <source>
        <dbReference type="EMBL" id="URL59716.1"/>
    </source>
</evidence>
<proteinExistence type="predicted"/>
<dbReference type="InterPro" id="IPR014043">
    <property type="entry name" value="Acyl_transferase_dom"/>
</dbReference>
<dbReference type="SMART" id="SM00827">
    <property type="entry name" value="PKS_AT"/>
    <property type="match status" value="1"/>
</dbReference>
<evidence type="ECO:0000256" key="5">
    <source>
        <dbReference type="SAM" id="MobiDB-lite"/>
    </source>
</evidence>
<sequence length="384" mass="40670">MKTCMFPGQGSQAKGMGGAALFDAFPDEVAAADGILGYSIRELCLDDPRGQLDSTQFTQPALFVVGALSYMARQKACEPEPDYFAGHSLGEFNALHAAGAFDFATGVRLVQKRGELMSRASGGGMAAVINADPAAIEATLREHGLDRVYLANFNTPVQVVISGDREQVAAAQPHLQKGRVLVFPLKTSGAFHTPFMAEAQKEFAAFLATVKLDDPRVPVIANTTARPYEQGAVAATLASQIASPVRWADAMAYLMGLDGDMAFEEVGHGDVLTKMLRANRVPAKPAVASSSPPAPASAPTPTPTPTPTPAPVVHGDAAPRTGDANAKVEAWNQRYPVGTRVVSVQTSKEPLTTRTQALVLFGHRAAVYLEGYEGYFDLDELNVA</sequence>
<dbReference type="Gene3D" id="3.40.366.10">
    <property type="entry name" value="Malonyl-Coenzyme A Acyl Carrier Protein, domain 2"/>
    <property type="match status" value="1"/>
</dbReference>
<keyword evidence="3 7" id="KW-0012">Acyltransferase</keyword>
<feature type="region of interest" description="Disordered" evidence="5">
    <location>
        <begin position="283"/>
        <end position="320"/>
    </location>
</feature>
<dbReference type="InterPro" id="IPR050858">
    <property type="entry name" value="Mal-CoA-ACP_Trans/PKS_FabD"/>
</dbReference>
<gene>
    <name evidence="7" type="primary">fabD</name>
    <name evidence="7" type="ORF">IM816_06375</name>
</gene>
<dbReference type="NCBIfam" id="TIGR00128">
    <property type="entry name" value="fabD"/>
    <property type="match status" value="1"/>
</dbReference>
<dbReference type="InterPro" id="IPR016035">
    <property type="entry name" value="Acyl_Trfase/lysoPLipase"/>
</dbReference>
<feature type="domain" description="Malonyl-CoA:ACP transacylase (MAT)" evidence="6">
    <location>
        <begin position="5"/>
        <end position="349"/>
    </location>
</feature>
<dbReference type="PANTHER" id="PTHR42681:SF1">
    <property type="entry name" value="MALONYL-COA-ACYL CARRIER PROTEIN TRANSACYLASE, MITOCHONDRIAL"/>
    <property type="match status" value="1"/>
</dbReference>
<dbReference type="InterPro" id="IPR001227">
    <property type="entry name" value="Ac_transferase_dom_sf"/>
</dbReference>